<sequence length="242" mass="27872">MENKNLVRTLGDYSRPSHEGYRSTIELPDGNNVVPIWRSFDQPSDCKDPSLLREDLTTLSLLKFFSTGKDFKTSNMTSDVPYNIRVNLCSEAWTRFKGLPQKVPHNGIDLWLQVQIFYYHVNPATRRTIVQAARGDFAKPVKAIYLPQDVLSTSDRRHIEHENQVQHLMEAHLALNPPVQVKKSLLHIMDKDQLPPLLVGDILALKKSDPRRRRGPLLDHLETEEILDEKSLRVFGVFHMDD</sequence>
<dbReference type="Proteomes" id="UP001151760">
    <property type="component" value="Unassembled WGS sequence"/>
</dbReference>
<accession>A0ABQ5CCZ1</accession>
<keyword evidence="2" id="KW-1185">Reference proteome</keyword>
<reference evidence="1" key="2">
    <citation type="submission" date="2022-01" db="EMBL/GenBank/DDBJ databases">
        <authorList>
            <person name="Yamashiro T."/>
            <person name="Shiraishi A."/>
            <person name="Satake H."/>
            <person name="Nakayama K."/>
        </authorList>
    </citation>
    <scope>NUCLEOTIDE SEQUENCE</scope>
</reference>
<comment type="caution">
    <text evidence="1">The sequence shown here is derived from an EMBL/GenBank/DDBJ whole genome shotgun (WGS) entry which is preliminary data.</text>
</comment>
<organism evidence="1 2">
    <name type="scientific">Tanacetum coccineum</name>
    <dbReference type="NCBI Taxonomy" id="301880"/>
    <lineage>
        <taxon>Eukaryota</taxon>
        <taxon>Viridiplantae</taxon>
        <taxon>Streptophyta</taxon>
        <taxon>Embryophyta</taxon>
        <taxon>Tracheophyta</taxon>
        <taxon>Spermatophyta</taxon>
        <taxon>Magnoliopsida</taxon>
        <taxon>eudicotyledons</taxon>
        <taxon>Gunneridae</taxon>
        <taxon>Pentapetalae</taxon>
        <taxon>asterids</taxon>
        <taxon>campanulids</taxon>
        <taxon>Asterales</taxon>
        <taxon>Asteraceae</taxon>
        <taxon>Asteroideae</taxon>
        <taxon>Anthemideae</taxon>
        <taxon>Anthemidinae</taxon>
        <taxon>Tanacetum</taxon>
    </lineage>
</organism>
<name>A0ABQ5CCZ1_9ASTR</name>
<gene>
    <name evidence="1" type="ORF">Tco_0894852</name>
</gene>
<reference evidence="1" key="1">
    <citation type="journal article" date="2022" name="Int. J. Mol. Sci.">
        <title>Draft Genome of Tanacetum Coccineum: Genomic Comparison of Closely Related Tanacetum-Family Plants.</title>
        <authorList>
            <person name="Yamashiro T."/>
            <person name="Shiraishi A."/>
            <person name="Nakayama K."/>
            <person name="Satake H."/>
        </authorList>
    </citation>
    <scope>NUCLEOTIDE SEQUENCE</scope>
</reference>
<evidence type="ECO:0000313" key="1">
    <source>
        <dbReference type="EMBL" id="GJT24915.1"/>
    </source>
</evidence>
<protein>
    <submittedName>
        <fullName evidence="1">Uncharacterized protein</fullName>
    </submittedName>
</protein>
<dbReference type="EMBL" id="BQNB010014172">
    <property type="protein sequence ID" value="GJT24915.1"/>
    <property type="molecule type" value="Genomic_DNA"/>
</dbReference>
<proteinExistence type="predicted"/>
<evidence type="ECO:0000313" key="2">
    <source>
        <dbReference type="Proteomes" id="UP001151760"/>
    </source>
</evidence>